<dbReference type="GO" id="GO:0005634">
    <property type="term" value="C:nucleus"/>
    <property type="evidence" value="ECO:0007669"/>
    <property type="project" value="UniProtKB-SubCell"/>
</dbReference>
<dbReference type="SUPFAM" id="SSF57959">
    <property type="entry name" value="Leucine zipper domain"/>
    <property type="match status" value="1"/>
</dbReference>
<feature type="compositionally biased region" description="Low complexity" evidence="6">
    <location>
        <begin position="302"/>
        <end position="311"/>
    </location>
</feature>
<evidence type="ECO:0000313" key="10">
    <source>
        <dbReference type="WBParaSite" id="ALUE_0001115601-mRNA-1"/>
    </source>
</evidence>
<evidence type="ECO:0000256" key="5">
    <source>
        <dbReference type="SAM" id="Coils"/>
    </source>
</evidence>
<dbReference type="SMART" id="SM00338">
    <property type="entry name" value="BRLZ"/>
    <property type="match status" value="1"/>
</dbReference>
<keyword evidence="7" id="KW-0472">Membrane</keyword>
<feature type="region of interest" description="Disordered" evidence="6">
    <location>
        <begin position="356"/>
        <end position="380"/>
    </location>
</feature>
<keyword evidence="5" id="KW-0175">Coiled coil</keyword>
<evidence type="ECO:0000256" key="2">
    <source>
        <dbReference type="ARBA" id="ARBA00023015"/>
    </source>
</evidence>
<keyword evidence="4" id="KW-0539">Nucleus</keyword>
<dbReference type="GO" id="GO:0003700">
    <property type="term" value="F:DNA-binding transcription factor activity"/>
    <property type="evidence" value="ECO:0007669"/>
    <property type="project" value="InterPro"/>
</dbReference>
<keyword evidence="7" id="KW-0812">Transmembrane</keyword>
<dbReference type="InterPro" id="IPR051027">
    <property type="entry name" value="bZIP_transcription_factors"/>
</dbReference>
<organism evidence="9 10">
    <name type="scientific">Ascaris lumbricoides</name>
    <name type="common">Giant roundworm</name>
    <dbReference type="NCBI Taxonomy" id="6252"/>
    <lineage>
        <taxon>Eukaryota</taxon>
        <taxon>Metazoa</taxon>
        <taxon>Ecdysozoa</taxon>
        <taxon>Nematoda</taxon>
        <taxon>Chromadorea</taxon>
        <taxon>Rhabditida</taxon>
        <taxon>Spirurina</taxon>
        <taxon>Ascaridomorpha</taxon>
        <taxon>Ascaridoidea</taxon>
        <taxon>Ascarididae</taxon>
        <taxon>Ascaris</taxon>
    </lineage>
</organism>
<feature type="coiled-coil region" evidence="5">
    <location>
        <begin position="514"/>
        <end position="562"/>
    </location>
</feature>
<feature type="transmembrane region" description="Helical" evidence="7">
    <location>
        <begin position="50"/>
        <end position="72"/>
    </location>
</feature>
<sequence length="615" mass="65383">MVIWLKIQLMKMDSVVERDDPSVDVVTLETPNLSSMIAANSASLTVVGCVQWGLIVTLLLSPLFYANMVIWLKIQLMKMDSVVERDDPSVDVVTLETPNLSSMIAANSASLTAEFPSTAELMQKCISVNPFEAKFREANRRISQGNQELLEQNGLVPATLSLPTTGGITLLKLPSSLAHSPSLFSNINVLSADLDGENLDFARLVQQMKDNGGLSTQSSRVGEDTGQAPKTADVLNAVLDMHSDRLGTLNYLGGGNSTSSPLGNSGGGIPSAASIAASLASAAASVSIPSTSNSPGGGDGGSPSVLLAPSCSSSSVTSTLTPLLTTNTVSNNATPVSSSLIPPTVISAPQSIPVSSAQQHSMKKRLTVRSSAPPVGTAPTQVGTAVGQMLGGGVVEDASGLNAVRAEVLMPPADWDPRDVKPIIVRKNDRPTVQASGQQYFDHEEVVYPQQEGMQKVVNELPSQGPRSNESGLSPPTSRGGRGRGRASLTADLPPDERRVTILERNKAAAVRYRKRKKEEHDEMITRVHLLEQEKVALSTQNQVLRRELERVTALLKAHEARCVCRLGNVNESMRAESPVDVDVLSPSNQQPPQQTAAYMTQPLISALHPKKLPK</sequence>
<name>A0A9J2PNP1_ASCLU</name>
<feature type="region of interest" description="Disordered" evidence="6">
    <location>
        <begin position="461"/>
        <end position="496"/>
    </location>
</feature>
<accession>A0A9J2PNP1</accession>
<dbReference type="InterPro" id="IPR004827">
    <property type="entry name" value="bZIP"/>
</dbReference>
<evidence type="ECO:0000313" key="9">
    <source>
        <dbReference type="Proteomes" id="UP000036681"/>
    </source>
</evidence>
<dbReference type="AlphaFoldDB" id="A0A9J2PNP1"/>
<dbReference type="WBParaSite" id="ALUE_0001115601-mRNA-1">
    <property type="protein sequence ID" value="ALUE_0001115601-mRNA-1"/>
    <property type="gene ID" value="ALUE_0001115601"/>
</dbReference>
<evidence type="ECO:0000256" key="1">
    <source>
        <dbReference type="ARBA" id="ARBA00004123"/>
    </source>
</evidence>
<reference evidence="10" key="1">
    <citation type="submission" date="2023-03" db="UniProtKB">
        <authorList>
            <consortium name="WormBaseParasite"/>
        </authorList>
    </citation>
    <scope>IDENTIFICATION</scope>
</reference>
<feature type="compositionally biased region" description="Polar residues" evidence="6">
    <location>
        <begin position="461"/>
        <end position="470"/>
    </location>
</feature>
<proteinExistence type="predicted"/>
<evidence type="ECO:0000256" key="6">
    <source>
        <dbReference type="SAM" id="MobiDB-lite"/>
    </source>
</evidence>
<dbReference type="InterPro" id="IPR046347">
    <property type="entry name" value="bZIP_sf"/>
</dbReference>
<comment type="subcellular location">
    <subcellularLocation>
        <location evidence="1">Nucleus</location>
    </subcellularLocation>
</comment>
<protein>
    <submittedName>
        <fullName evidence="10">BZIP domain-containing protein</fullName>
    </submittedName>
</protein>
<keyword evidence="2" id="KW-0805">Transcription regulation</keyword>
<dbReference type="PROSITE" id="PS50217">
    <property type="entry name" value="BZIP"/>
    <property type="match status" value="1"/>
</dbReference>
<feature type="region of interest" description="Disordered" evidence="6">
    <location>
        <begin position="287"/>
        <end position="311"/>
    </location>
</feature>
<dbReference type="CDD" id="cd14686">
    <property type="entry name" value="bZIP"/>
    <property type="match status" value="1"/>
</dbReference>
<keyword evidence="7" id="KW-1133">Transmembrane helix</keyword>
<evidence type="ECO:0000259" key="8">
    <source>
        <dbReference type="PROSITE" id="PS50217"/>
    </source>
</evidence>
<keyword evidence="3" id="KW-0804">Transcription</keyword>
<dbReference type="Proteomes" id="UP000036681">
    <property type="component" value="Unplaced"/>
</dbReference>
<evidence type="ECO:0000256" key="7">
    <source>
        <dbReference type="SAM" id="Phobius"/>
    </source>
</evidence>
<evidence type="ECO:0000256" key="3">
    <source>
        <dbReference type="ARBA" id="ARBA00023163"/>
    </source>
</evidence>
<dbReference type="PANTHER" id="PTHR19304">
    <property type="entry name" value="CYCLIC-AMP RESPONSE ELEMENT BINDING PROTEIN"/>
    <property type="match status" value="1"/>
</dbReference>
<keyword evidence="9" id="KW-1185">Reference proteome</keyword>
<dbReference type="Gene3D" id="1.20.5.170">
    <property type="match status" value="1"/>
</dbReference>
<feature type="domain" description="BZIP" evidence="8">
    <location>
        <begin position="496"/>
        <end position="559"/>
    </location>
</feature>
<evidence type="ECO:0000256" key="4">
    <source>
        <dbReference type="ARBA" id="ARBA00023242"/>
    </source>
</evidence>